<reference evidence="1" key="1">
    <citation type="journal article" date="2020" name="Nat. Commun.">
        <title>Large-scale genome sequencing of mycorrhizal fungi provides insights into the early evolution of symbiotic traits.</title>
        <authorList>
            <person name="Miyauchi S."/>
            <person name="Kiss E."/>
            <person name="Kuo A."/>
            <person name="Drula E."/>
            <person name="Kohler A."/>
            <person name="Sanchez-Garcia M."/>
            <person name="Morin E."/>
            <person name="Andreopoulos B."/>
            <person name="Barry K.W."/>
            <person name="Bonito G."/>
            <person name="Buee M."/>
            <person name="Carver A."/>
            <person name="Chen C."/>
            <person name="Cichocki N."/>
            <person name="Clum A."/>
            <person name="Culley D."/>
            <person name="Crous P.W."/>
            <person name="Fauchery L."/>
            <person name="Girlanda M."/>
            <person name="Hayes R.D."/>
            <person name="Keri Z."/>
            <person name="LaButti K."/>
            <person name="Lipzen A."/>
            <person name="Lombard V."/>
            <person name="Magnuson J."/>
            <person name="Maillard F."/>
            <person name="Murat C."/>
            <person name="Nolan M."/>
            <person name="Ohm R.A."/>
            <person name="Pangilinan J."/>
            <person name="Pereira M.F."/>
            <person name="Perotto S."/>
            <person name="Peter M."/>
            <person name="Pfister S."/>
            <person name="Riley R."/>
            <person name="Sitrit Y."/>
            <person name="Stielow J.B."/>
            <person name="Szollosi G."/>
            <person name="Zifcakova L."/>
            <person name="Stursova M."/>
            <person name="Spatafora J.W."/>
            <person name="Tedersoo L."/>
            <person name="Vaario L.M."/>
            <person name="Yamada A."/>
            <person name="Yan M."/>
            <person name="Wang P."/>
            <person name="Xu J."/>
            <person name="Bruns T."/>
            <person name="Baldrian P."/>
            <person name="Vilgalys R."/>
            <person name="Dunand C."/>
            <person name="Henrissat B."/>
            <person name="Grigoriev I.V."/>
            <person name="Hibbett D."/>
            <person name="Nagy L.G."/>
            <person name="Martin F.M."/>
        </authorList>
    </citation>
    <scope>NUCLEOTIDE SEQUENCE</scope>
    <source>
        <strain evidence="1">UH-Tt-Lm1</strain>
    </source>
</reference>
<comment type="caution">
    <text evidence="1">The sequence shown here is derived from an EMBL/GenBank/DDBJ whole genome shotgun (WGS) entry which is preliminary data.</text>
</comment>
<evidence type="ECO:0000313" key="2">
    <source>
        <dbReference type="Proteomes" id="UP000736335"/>
    </source>
</evidence>
<gene>
    <name evidence="1" type="ORF">BJ322DRAFT_287207</name>
</gene>
<sequence length="510" mass="56714">MSSNQAEIDALEYDASLVLSKIRSVKNTFALINKVPPDILTLIPDYLEDVDRDQHLIKLTHVCRGWRETFTSRPSLWTCLDCTSVDKARVYIERAKSCFLAADLRDAGDTTRWGNAFLLVAPHIGRLKTLSIFATSTQVIPVLVEHFSCRVPLLENLTINVGTVPKGYPSLPDGLFDGDLSSLRELRLAGVLISLPRSDLSSLTTLHLCDIPDDRSLLTRLLDFFDSVPNIRHVRLLNSIPSSSDVPANRVLTLPNLKRFEITAQPAHSILLNHLSIPAGASLTLECSYSGGESPIPSHLPKFSNGLLNLSDITTVSLCFGPERRFLRLHGPSGELRFLGNWNRGRASRPDAATISFLQSLGQFNLSSSRWLTVQRFNLGPSPHPITDSIVYQTLRSMENLFSLTLIHCKNPPFIHTLNPKKNPSAIVVCPNLKEITFYVEGPNDVRVDELLGMAEERASRGRKLSVMTIVSTGTSAPKDVFQLRKHVLRLECKFDDAPPEWDTLPVQAM</sequence>
<evidence type="ECO:0000313" key="1">
    <source>
        <dbReference type="EMBL" id="KAF9780870.1"/>
    </source>
</evidence>
<organism evidence="1 2">
    <name type="scientific">Thelephora terrestris</name>
    <dbReference type="NCBI Taxonomy" id="56493"/>
    <lineage>
        <taxon>Eukaryota</taxon>
        <taxon>Fungi</taxon>
        <taxon>Dikarya</taxon>
        <taxon>Basidiomycota</taxon>
        <taxon>Agaricomycotina</taxon>
        <taxon>Agaricomycetes</taxon>
        <taxon>Thelephorales</taxon>
        <taxon>Thelephoraceae</taxon>
        <taxon>Thelephora</taxon>
    </lineage>
</organism>
<dbReference type="SUPFAM" id="SSF81383">
    <property type="entry name" value="F-box domain"/>
    <property type="match status" value="1"/>
</dbReference>
<dbReference type="InterPro" id="IPR036047">
    <property type="entry name" value="F-box-like_dom_sf"/>
</dbReference>
<name>A0A9P6H714_9AGAM</name>
<accession>A0A9P6H714</accession>
<reference evidence="1" key="2">
    <citation type="submission" date="2020-11" db="EMBL/GenBank/DDBJ databases">
        <authorList>
            <consortium name="DOE Joint Genome Institute"/>
            <person name="Kuo A."/>
            <person name="Miyauchi S."/>
            <person name="Kiss E."/>
            <person name="Drula E."/>
            <person name="Kohler A."/>
            <person name="Sanchez-Garcia M."/>
            <person name="Andreopoulos B."/>
            <person name="Barry K.W."/>
            <person name="Bonito G."/>
            <person name="Buee M."/>
            <person name="Carver A."/>
            <person name="Chen C."/>
            <person name="Cichocki N."/>
            <person name="Clum A."/>
            <person name="Culley D."/>
            <person name="Crous P.W."/>
            <person name="Fauchery L."/>
            <person name="Girlanda M."/>
            <person name="Hayes R."/>
            <person name="Keri Z."/>
            <person name="Labutti K."/>
            <person name="Lipzen A."/>
            <person name="Lombard V."/>
            <person name="Magnuson J."/>
            <person name="Maillard F."/>
            <person name="Morin E."/>
            <person name="Murat C."/>
            <person name="Nolan M."/>
            <person name="Ohm R."/>
            <person name="Pangilinan J."/>
            <person name="Pereira M."/>
            <person name="Perotto S."/>
            <person name="Peter M."/>
            <person name="Riley R."/>
            <person name="Sitrit Y."/>
            <person name="Stielow B."/>
            <person name="Szollosi G."/>
            <person name="Zifcakova L."/>
            <person name="Stursova M."/>
            <person name="Spatafora J.W."/>
            <person name="Tedersoo L."/>
            <person name="Vaario L.-M."/>
            <person name="Yamada A."/>
            <person name="Yan M."/>
            <person name="Wang P."/>
            <person name="Xu J."/>
            <person name="Bruns T."/>
            <person name="Baldrian P."/>
            <person name="Vilgalys R."/>
            <person name="Henrissat B."/>
            <person name="Grigoriev I.V."/>
            <person name="Hibbett D."/>
            <person name="Nagy L.G."/>
            <person name="Martin F.M."/>
        </authorList>
    </citation>
    <scope>NUCLEOTIDE SEQUENCE</scope>
    <source>
        <strain evidence="1">UH-Tt-Lm1</strain>
    </source>
</reference>
<dbReference type="EMBL" id="WIUZ02000015">
    <property type="protein sequence ID" value="KAF9780870.1"/>
    <property type="molecule type" value="Genomic_DNA"/>
</dbReference>
<dbReference type="Gene3D" id="1.20.1280.50">
    <property type="match status" value="1"/>
</dbReference>
<dbReference type="SUPFAM" id="SSF52047">
    <property type="entry name" value="RNI-like"/>
    <property type="match status" value="1"/>
</dbReference>
<evidence type="ECO:0008006" key="3">
    <source>
        <dbReference type="Google" id="ProtNLM"/>
    </source>
</evidence>
<dbReference type="OrthoDB" id="2856616at2759"/>
<dbReference type="AlphaFoldDB" id="A0A9P6H714"/>
<protein>
    <recommendedName>
        <fullName evidence="3">F-box domain-containing protein</fullName>
    </recommendedName>
</protein>
<keyword evidence="2" id="KW-1185">Reference proteome</keyword>
<dbReference type="Proteomes" id="UP000736335">
    <property type="component" value="Unassembled WGS sequence"/>
</dbReference>
<proteinExistence type="predicted"/>